<feature type="compositionally biased region" description="Polar residues" evidence="1">
    <location>
        <begin position="452"/>
        <end position="462"/>
    </location>
</feature>
<comment type="caution">
    <text evidence="2">The sequence shown here is derived from an EMBL/GenBank/DDBJ whole genome shotgun (WGS) entry which is preliminary data.</text>
</comment>
<feature type="compositionally biased region" description="Basic and acidic residues" evidence="1">
    <location>
        <begin position="93"/>
        <end position="103"/>
    </location>
</feature>
<protein>
    <submittedName>
        <fullName evidence="2">Uncharacterized protein</fullName>
    </submittedName>
</protein>
<gene>
    <name evidence="2" type="ORF">CSOJ01_10396</name>
</gene>
<keyword evidence="3" id="KW-1185">Reference proteome</keyword>
<feature type="region of interest" description="Disordered" evidence="1">
    <location>
        <begin position="448"/>
        <end position="475"/>
    </location>
</feature>
<dbReference type="AlphaFoldDB" id="A0A8H6J078"/>
<dbReference type="EMBL" id="WIGN01000217">
    <property type="protein sequence ID" value="KAF6804132.1"/>
    <property type="molecule type" value="Genomic_DNA"/>
</dbReference>
<evidence type="ECO:0000313" key="2">
    <source>
        <dbReference type="EMBL" id="KAF6804132.1"/>
    </source>
</evidence>
<dbReference type="Proteomes" id="UP000652219">
    <property type="component" value="Unassembled WGS sequence"/>
</dbReference>
<feature type="region of interest" description="Disordered" evidence="1">
    <location>
        <begin position="86"/>
        <end position="113"/>
    </location>
</feature>
<organism evidence="2 3">
    <name type="scientific">Colletotrichum sojae</name>
    <dbReference type="NCBI Taxonomy" id="2175907"/>
    <lineage>
        <taxon>Eukaryota</taxon>
        <taxon>Fungi</taxon>
        <taxon>Dikarya</taxon>
        <taxon>Ascomycota</taxon>
        <taxon>Pezizomycotina</taxon>
        <taxon>Sordariomycetes</taxon>
        <taxon>Hypocreomycetidae</taxon>
        <taxon>Glomerellales</taxon>
        <taxon>Glomerellaceae</taxon>
        <taxon>Colletotrichum</taxon>
        <taxon>Colletotrichum orchidearum species complex</taxon>
    </lineage>
</organism>
<evidence type="ECO:0000256" key="1">
    <source>
        <dbReference type="SAM" id="MobiDB-lite"/>
    </source>
</evidence>
<evidence type="ECO:0000313" key="3">
    <source>
        <dbReference type="Proteomes" id="UP000652219"/>
    </source>
</evidence>
<reference evidence="2 3" key="1">
    <citation type="journal article" date="2020" name="Phytopathology">
        <title>Genome Sequence Resources of Colletotrichum truncatum, C. plurivorum, C. musicola, and C. sojae: Four Species Pathogenic to Soybean (Glycine max).</title>
        <authorList>
            <person name="Rogerio F."/>
            <person name="Boufleur T.R."/>
            <person name="Ciampi-Guillardi M."/>
            <person name="Sukno S.A."/>
            <person name="Thon M.R."/>
            <person name="Massola Junior N.S."/>
            <person name="Baroncelli R."/>
        </authorList>
    </citation>
    <scope>NUCLEOTIDE SEQUENCE [LARGE SCALE GENOMIC DNA]</scope>
    <source>
        <strain evidence="2 3">LFN0009</strain>
    </source>
</reference>
<sequence length="475" mass="49735">MSLPDFQSPYCEVIPDEIVQRPALPSSAAERVPGKSRDTTSVRGIRAGATCIAPRQQGQERQTKAEVCWKMTSSPGVVSSRAGQRFRMGAGSRGREKWTRHPEDTEEDGWESRRGVVSAHQLIPSAPLLTACLNASPVTEAKPIEGGGGRLRQIARRVTLSPGVRYTAFPPSLSSYSENILGSTKITSSNAGPRFRGSKTNILAARFRRATSDMCLRTANPSPPTAPEEIVSLCCRSAPGNLATNPNPKGSGEIWHVDAGRFPALGGLHFAVHSAWPPIRHGDCAQGACSESSEPSAPGGWANPGAADVPLSAAAYTVLDLSAAALLSAPASPPGRWYFQVLAERPGWVAMSKSALSTGGGADRRRDVAGAVGGAIDPGNSQVPSQWKAACQCWRPDQPGRLDAQTGLGDLRPHCAVAGAPGMMRAGVRGATGDGPDGLETGRMGAKVRTVPSPTEKAQLTATGPAPDESIHDVL</sequence>
<name>A0A8H6J078_9PEZI</name>
<accession>A0A8H6J078</accession>
<proteinExistence type="predicted"/>